<proteinExistence type="predicted"/>
<dbReference type="Proteomes" id="UP000319771">
    <property type="component" value="Unassembled WGS sequence"/>
</dbReference>
<name>A0A538U947_UNCEI</name>
<organism evidence="3 4">
    <name type="scientific">Eiseniibacteriota bacterium</name>
    <dbReference type="NCBI Taxonomy" id="2212470"/>
    <lineage>
        <taxon>Bacteria</taxon>
        <taxon>Candidatus Eiseniibacteriota</taxon>
    </lineage>
</organism>
<keyword evidence="1" id="KW-1133">Transmembrane helix</keyword>
<keyword evidence="1" id="KW-0812">Transmembrane</keyword>
<evidence type="ECO:0000259" key="2">
    <source>
        <dbReference type="Pfam" id="PF13400"/>
    </source>
</evidence>
<evidence type="ECO:0000313" key="4">
    <source>
        <dbReference type="Proteomes" id="UP000319771"/>
    </source>
</evidence>
<gene>
    <name evidence="3" type="ORF">E6K81_07485</name>
</gene>
<reference evidence="3 4" key="1">
    <citation type="journal article" date="2019" name="Nat. Microbiol.">
        <title>Mediterranean grassland soil C-N compound turnover is dependent on rainfall and depth, and is mediated by genomically divergent microorganisms.</title>
        <authorList>
            <person name="Diamond S."/>
            <person name="Andeer P.F."/>
            <person name="Li Z."/>
            <person name="Crits-Christoph A."/>
            <person name="Burstein D."/>
            <person name="Anantharaman K."/>
            <person name="Lane K.R."/>
            <person name="Thomas B.C."/>
            <person name="Pan C."/>
            <person name="Northen T.R."/>
            <person name="Banfield J.F."/>
        </authorList>
    </citation>
    <scope>NUCLEOTIDE SEQUENCE [LARGE SCALE GENOMIC DNA]</scope>
    <source>
        <strain evidence="3">WS_11</strain>
    </source>
</reference>
<evidence type="ECO:0000256" key="1">
    <source>
        <dbReference type="SAM" id="Phobius"/>
    </source>
</evidence>
<dbReference type="AlphaFoldDB" id="A0A538U947"/>
<dbReference type="EMBL" id="VBPB01000108">
    <property type="protein sequence ID" value="TMQ72423.1"/>
    <property type="molecule type" value="Genomic_DNA"/>
</dbReference>
<accession>A0A538U947</accession>
<sequence>MNRDRRFAKAASLLVVLLTASTKQLDRLSEARAALLRAYEKGYREGHANGLKAGNDEPMLARKHDPKARGVIILWFAFFLMLMLGFLALGIDVAKLMATRTQLQTAADAAALAGISAMSPVTGTVVQDAAILRAQDASTHNKAFRNDAQPVTLLAGDISFPTTRSVKVTVRRDASTGGSMVTHVAQVLGILSLDVSATATAEADPSTSVDCGLAPLYVDLSGQQPVPGCLPDYVLKLSGGTGANQGNYGALDFPSCPGGACSGMQPTGANTFACLLEKGYCCPISIGQVLNTETGAMTGKTRTGVAARIASDTDSRPGICYSDYRGNGQRVVYVPLTTPFTPAAGGGGGGTVTVTGFAAFFLKDQVQGGSEIDGEFLFTSLPGSSSGGGSGTLYTLRLVQ</sequence>
<dbReference type="InterPro" id="IPR028087">
    <property type="entry name" value="Tad_N"/>
</dbReference>
<comment type="caution">
    <text evidence="3">The sequence shown here is derived from an EMBL/GenBank/DDBJ whole genome shotgun (WGS) entry which is preliminary data.</text>
</comment>
<evidence type="ECO:0000313" key="3">
    <source>
        <dbReference type="EMBL" id="TMQ72423.1"/>
    </source>
</evidence>
<dbReference type="Pfam" id="PF13400">
    <property type="entry name" value="Tad"/>
    <property type="match status" value="1"/>
</dbReference>
<feature type="transmembrane region" description="Helical" evidence="1">
    <location>
        <begin position="72"/>
        <end position="94"/>
    </location>
</feature>
<feature type="domain" description="Putative Flp pilus-assembly TadG-like N-terminal" evidence="2">
    <location>
        <begin position="70"/>
        <end position="114"/>
    </location>
</feature>
<protein>
    <recommendedName>
        <fullName evidence="2">Putative Flp pilus-assembly TadG-like N-terminal domain-containing protein</fullName>
    </recommendedName>
</protein>
<keyword evidence="1" id="KW-0472">Membrane</keyword>